<dbReference type="PANTHER" id="PTHR47501:SF5">
    <property type="entry name" value="HAT C-TERMINAL DIMERISATION DOMAIN-CONTAINING PROTEIN"/>
    <property type="match status" value="1"/>
</dbReference>
<feature type="compositionally biased region" description="Acidic residues" evidence="1">
    <location>
        <begin position="200"/>
        <end position="220"/>
    </location>
</feature>
<dbReference type="Proteomes" id="UP000239156">
    <property type="component" value="Unassembled WGS sequence"/>
</dbReference>
<keyword evidence="4" id="KW-1185">Reference proteome</keyword>
<dbReference type="InterPro" id="IPR012337">
    <property type="entry name" value="RNaseH-like_sf"/>
</dbReference>
<dbReference type="AlphaFoldDB" id="A0A2S4VZK2"/>
<organism evidence="3 4">
    <name type="scientific">Puccinia striiformis</name>
    <dbReference type="NCBI Taxonomy" id="27350"/>
    <lineage>
        <taxon>Eukaryota</taxon>
        <taxon>Fungi</taxon>
        <taxon>Dikarya</taxon>
        <taxon>Basidiomycota</taxon>
        <taxon>Pucciniomycotina</taxon>
        <taxon>Pucciniomycetes</taxon>
        <taxon>Pucciniales</taxon>
        <taxon>Pucciniaceae</taxon>
        <taxon>Puccinia</taxon>
    </lineage>
</organism>
<feature type="region of interest" description="Disordered" evidence="1">
    <location>
        <begin position="200"/>
        <end position="240"/>
    </location>
</feature>
<feature type="domain" description="HAT C-terminal dimerisation" evidence="2">
    <location>
        <begin position="496"/>
        <end position="579"/>
    </location>
</feature>
<accession>A0A2S4VZK2</accession>
<dbReference type="InterPro" id="IPR008906">
    <property type="entry name" value="HATC_C_dom"/>
</dbReference>
<evidence type="ECO:0000256" key="1">
    <source>
        <dbReference type="SAM" id="MobiDB-lite"/>
    </source>
</evidence>
<dbReference type="VEuPathDB" id="FungiDB:PSTT_02521"/>
<sequence length="615" mass="69802">MKKFIQVANFDNRTLNQLLVMWLIQSSLPWLRLTDRLLAISFGYARRGITLNSRTWAAAEAHRLYVNLKDKALKSKITLIHDVWTTKGNRQAFLGIIATYISDDWVFKTTDSGSNNRTMTVEVDRLIAEKLGVDLNLASNHVRCFCHKIALILTAGLKAIDISTEGLTPEKQETLGFIPKLNAIVEEPEDQDVLVINSDSEEDDILEDGPDDSEGESDNEEPGRSQENRSNQNRTQEGRSRVSMVLKKVDFVIQRITSSAARRSEFAVWAKKLEHVGQSLIAGYGIRWNIKWESRNRAYEASEVINKLIHNETIRHKREGGKHHFQEYEISTSDWEIVKSLNDILGEFYFTTKKMEGDHSSASLMISEYQCLKNFLEKQITATSEPELKVMMVKMIEKTNIYLKEALSCDAIILATILNPAYRLSIFEVLFTAHHTYAKALLQRHFNERKLEIEARTGTRASSPLAEVASKPTTHRRAGELFNFYPDSIVSPPEDELASYLGWKHKLGTDKAEECLKWWRDHHQEFPILASMAKDYLACSATSASVERCFSAAADVCGRDRGNLAVRTIERCVSAQQWLRQGIQANGDFDMAQAVITQAMEEHKEAKAKKAKATI</sequence>
<dbReference type="GO" id="GO:0046983">
    <property type="term" value="F:protein dimerization activity"/>
    <property type="evidence" value="ECO:0007669"/>
    <property type="project" value="InterPro"/>
</dbReference>
<dbReference type="SUPFAM" id="SSF53098">
    <property type="entry name" value="Ribonuclease H-like"/>
    <property type="match status" value="1"/>
</dbReference>
<protein>
    <recommendedName>
        <fullName evidence="2">HAT C-terminal dimerisation domain-containing protein</fullName>
    </recommendedName>
</protein>
<reference evidence="3" key="1">
    <citation type="submission" date="2017-12" db="EMBL/GenBank/DDBJ databases">
        <title>Gene loss provides genomic basis for host adaptation in cereal stripe rust fungi.</title>
        <authorList>
            <person name="Xia C."/>
        </authorList>
    </citation>
    <scope>NUCLEOTIDE SEQUENCE [LARGE SCALE GENOMIC DNA]</scope>
    <source>
        <strain evidence="3">93-210</strain>
    </source>
</reference>
<comment type="caution">
    <text evidence="3">The sequence shown here is derived from an EMBL/GenBank/DDBJ whole genome shotgun (WGS) entry which is preliminary data.</text>
</comment>
<name>A0A2S4VZK2_9BASI</name>
<proteinExistence type="predicted"/>
<evidence type="ECO:0000313" key="3">
    <source>
        <dbReference type="EMBL" id="POW14938.1"/>
    </source>
</evidence>
<evidence type="ECO:0000259" key="2">
    <source>
        <dbReference type="Pfam" id="PF05699"/>
    </source>
</evidence>
<dbReference type="PANTHER" id="PTHR47501">
    <property type="entry name" value="TRANSPOSASE-RELATED"/>
    <property type="match status" value="1"/>
</dbReference>
<dbReference type="EMBL" id="PKSL01000015">
    <property type="protein sequence ID" value="POW14938.1"/>
    <property type="molecule type" value="Genomic_DNA"/>
</dbReference>
<gene>
    <name evidence="3" type="ORF">PSTT_02521</name>
</gene>
<evidence type="ECO:0000313" key="4">
    <source>
        <dbReference type="Proteomes" id="UP000239156"/>
    </source>
</evidence>
<dbReference type="Pfam" id="PF05699">
    <property type="entry name" value="Dimer_Tnp_hAT"/>
    <property type="match status" value="1"/>
</dbReference>
<dbReference type="VEuPathDB" id="FungiDB:PSHT_02031"/>